<feature type="non-terminal residue" evidence="1">
    <location>
        <position position="189"/>
    </location>
</feature>
<accession>A0AAD8E9I3</accession>
<keyword evidence="2" id="KW-1185">Reference proteome</keyword>
<feature type="non-terminal residue" evidence="1">
    <location>
        <position position="1"/>
    </location>
</feature>
<dbReference type="Proteomes" id="UP001233999">
    <property type="component" value="Unassembled WGS sequence"/>
</dbReference>
<reference evidence="1" key="1">
    <citation type="journal article" date="2023" name="IScience">
        <title>Live-bearing cockroach genome reveals convergent evolutionary mechanisms linked to viviparity in insects and beyond.</title>
        <authorList>
            <person name="Fouks B."/>
            <person name="Harrison M.C."/>
            <person name="Mikhailova A.A."/>
            <person name="Marchal E."/>
            <person name="English S."/>
            <person name="Carruthers M."/>
            <person name="Jennings E.C."/>
            <person name="Chiamaka E.L."/>
            <person name="Frigard R.A."/>
            <person name="Pippel M."/>
            <person name="Attardo G.M."/>
            <person name="Benoit J.B."/>
            <person name="Bornberg-Bauer E."/>
            <person name="Tobe S.S."/>
        </authorList>
    </citation>
    <scope>NUCLEOTIDE SEQUENCE</scope>
    <source>
        <strain evidence="1">Stay&amp;Tobe</strain>
    </source>
</reference>
<sequence length="189" mass="21632">GRLSRRCLNVCGRVAAHSSSRPISLELSSPKSPPFMARIIIKCSTIHEDRKGSFSRCGSINQKCEKKNLKSSLCVKTFQSECPWDTSSIRPSSDKVGNLSDRQQPYIKSSFGFVLQTIIFLEQFISNQSWMEDEVGKLVFDKMEYVLKKKSEYEQCTRLLMYCQARNIPLTKKSWKQLTINSPSNLKSF</sequence>
<gene>
    <name evidence="1" type="ORF">L9F63_023169</name>
</gene>
<name>A0AAD8E9I3_DIPPU</name>
<proteinExistence type="predicted"/>
<comment type="caution">
    <text evidence="1">The sequence shown here is derived from an EMBL/GenBank/DDBJ whole genome shotgun (WGS) entry which is preliminary data.</text>
</comment>
<dbReference type="AlphaFoldDB" id="A0AAD8E9I3"/>
<organism evidence="1 2">
    <name type="scientific">Diploptera punctata</name>
    <name type="common">Pacific beetle cockroach</name>
    <dbReference type="NCBI Taxonomy" id="6984"/>
    <lineage>
        <taxon>Eukaryota</taxon>
        <taxon>Metazoa</taxon>
        <taxon>Ecdysozoa</taxon>
        <taxon>Arthropoda</taxon>
        <taxon>Hexapoda</taxon>
        <taxon>Insecta</taxon>
        <taxon>Pterygota</taxon>
        <taxon>Neoptera</taxon>
        <taxon>Polyneoptera</taxon>
        <taxon>Dictyoptera</taxon>
        <taxon>Blattodea</taxon>
        <taxon>Blaberoidea</taxon>
        <taxon>Blaberidae</taxon>
        <taxon>Diplopterinae</taxon>
        <taxon>Diploptera</taxon>
    </lineage>
</organism>
<evidence type="ECO:0000313" key="2">
    <source>
        <dbReference type="Proteomes" id="UP001233999"/>
    </source>
</evidence>
<protein>
    <submittedName>
        <fullName evidence="1">Uncharacterized protein</fullName>
    </submittedName>
</protein>
<evidence type="ECO:0000313" key="1">
    <source>
        <dbReference type="EMBL" id="KAJ9581652.1"/>
    </source>
</evidence>
<reference evidence="1" key="2">
    <citation type="submission" date="2023-05" db="EMBL/GenBank/DDBJ databases">
        <authorList>
            <person name="Fouks B."/>
        </authorList>
    </citation>
    <scope>NUCLEOTIDE SEQUENCE</scope>
    <source>
        <strain evidence="1">Stay&amp;Tobe</strain>
        <tissue evidence="1">Testes</tissue>
    </source>
</reference>
<dbReference type="EMBL" id="JASPKZ010007873">
    <property type="protein sequence ID" value="KAJ9581652.1"/>
    <property type="molecule type" value="Genomic_DNA"/>
</dbReference>